<dbReference type="Pfam" id="PF21674">
    <property type="entry name" value="CCDC22_N"/>
    <property type="match status" value="1"/>
</dbReference>
<evidence type="ECO:0000313" key="7">
    <source>
        <dbReference type="Proteomes" id="UP000386466"/>
    </source>
</evidence>
<dbReference type="GO" id="GO:0097602">
    <property type="term" value="F:cullin family protein binding"/>
    <property type="evidence" value="ECO:0007669"/>
    <property type="project" value="TreeGrafter"/>
</dbReference>
<dbReference type="GO" id="GO:2000060">
    <property type="term" value="P:positive regulation of ubiquitin-dependent protein catabolic process"/>
    <property type="evidence" value="ECO:0007669"/>
    <property type="project" value="TreeGrafter"/>
</dbReference>
<dbReference type="InterPro" id="IPR048349">
    <property type="entry name" value="CCDC22_N"/>
</dbReference>
<dbReference type="InterPro" id="IPR048348">
    <property type="entry name" value="CCDC22_CC"/>
</dbReference>
<dbReference type="AlphaFoldDB" id="A0A485PAS1"/>
<comment type="similarity">
    <text evidence="1">Belongs to the CCDC22 family.</text>
</comment>
<dbReference type="EMBL" id="CAAGRJ010032411">
    <property type="protein sequence ID" value="VFV42760.1"/>
    <property type="molecule type" value="Genomic_DNA"/>
</dbReference>
<keyword evidence="7" id="KW-1185">Reference proteome</keyword>
<protein>
    <recommendedName>
        <fullName evidence="2">Coiled-coil domain-containing protein 22</fullName>
    </recommendedName>
</protein>
<evidence type="ECO:0000313" key="6">
    <source>
        <dbReference type="EMBL" id="VFV42760.1"/>
    </source>
</evidence>
<organism evidence="6 7">
    <name type="scientific">Lynx pardinus</name>
    <name type="common">Iberian lynx</name>
    <name type="synonym">Felis pardina</name>
    <dbReference type="NCBI Taxonomy" id="191816"/>
    <lineage>
        <taxon>Eukaryota</taxon>
        <taxon>Metazoa</taxon>
        <taxon>Chordata</taxon>
        <taxon>Craniata</taxon>
        <taxon>Vertebrata</taxon>
        <taxon>Euteleostomi</taxon>
        <taxon>Mammalia</taxon>
        <taxon>Eutheria</taxon>
        <taxon>Laurasiatheria</taxon>
        <taxon>Carnivora</taxon>
        <taxon>Feliformia</taxon>
        <taxon>Felidae</taxon>
        <taxon>Felinae</taxon>
        <taxon>Lynx</taxon>
    </lineage>
</organism>
<evidence type="ECO:0000256" key="3">
    <source>
        <dbReference type="SAM" id="MobiDB-lite"/>
    </source>
</evidence>
<feature type="region of interest" description="Disordered" evidence="3">
    <location>
        <begin position="1"/>
        <end position="33"/>
    </location>
</feature>
<dbReference type="PANTHER" id="PTHR15668">
    <property type="entry name" value="JM1 PROTEIN"/>
    <property type="match status" value="1"/>
</dbReference>
<sequence length="430" mass="47007">MRTGTRVQKHTRSRSRPRSRYISLPPWKNPSTAPGLQAEELQVPAAIAHSSLHTHLCTRTPGVRRAPHSLSELHFPSVPAQPVTLLGPRVPSGVSTAAPLLLGPGPGPGLRLEHGSIMEEADRILIHSLRQAGTAVPPDVQTLRAFTTELVVEAVVRCLRVINPAVGSGLSPLLPLAMSARFRLAMSLAQACMDLGYPLELGYQNFLYPSEPDLRDLLLFLAERLPSDASEDADQPAGDSAILLRAIGSQIRDQLALPWVPPLLRTPKLQHLQGSASQKPFHTTRLAMSELSSRGESREFQASPLLLPAPSQVPQPTGRVASLLECHAIQLCQHMGRDHPGDEDWVHRAARHPTQEDTRAQRQRLQKHLAEHLRHTWGRPGAPPQARDLGELLQAWGAGARTGASKGSRFTHSEKFTFHPVSVSQWTPAC</sequence>
<evidence type="ECO:0000256" key="1">
    <source>
        <dbReference type="ARBA" id="ARBA00006438"/>
    </source>
</evidence>
<name>A0A485PAS1_LYNPA</name>
<evidence type="ECO:0000256" key="2">
    <source>
        <dbReference type="ARBA" id="ARBA00016694"/>
    </source>
</evidence>
<accession>A0A485PAS1</accession>
<dbReference type="Proteomes" id="UP000386466">
    <property type="component" value="Unassembled WGS sequence"/>
</dbReference>
<dbReference type="Pfam" id="PF05667">
    <property type="entry name" value="CCDC22_CC"/>
    <property type="match status" value="1"/>
</dbReference>
<evidence type="ECO:0000259" key="4">
    <source>
        <dbReference type="Pfam" id="PF05667"/>
    </source>
</evidence>
<proteinExistence type="inferred from homology"/>
<reference evidence="6 7" key="1">
    <citation type="submission" date="2019-01" db="EMBL/GenBank/DDBJ databases">
        <authorList>
            <person name="Alioto T."/>
            <person name="Alioto T."/>
        </authorList>
    </citation>
    <scope>NUCLEOTIDE SEQUENCE [LARGE SCALE GENOMIC DNA]</scope>
</reference>
<dbReference type="PANTHER" id="PTHR15668:SF4">
    <property type="entry name" value="COILED-COIL DOMAIN-CONTAINING PROTEIN 22"/>
    <property type="match status" value="1"/>
</dbReference>
<dbReference type="InterPro" id="IPR008530">
    <property type="entry name" value="CCDC22"/>
</dbReference>
<feature type="domain" description="CCDC22 N-terminal" evidence="5">
    <location>
        <begin position="118"/>
        <end position="226"/>
    </location>
</feature>
<evidence type="ECO:0000259" key="5">
    <source>
        <dbReference type="Pfam" id="PF21674"/>
    </source>
</evidence>
<feature type="compositionally biased region" description="Basic residues" evidence="3">
    <location>
        <begin position="7"/>
        <end position="19"/>
    </location>
</feature>
<gene>
    <name evidence="6" type="ORF">LYPA_23C013106</name>
</gene>
<feature type="domain" description="CCDC22 coiled-coil" evidence="4">
    <location>
        <begin position="245"/>
        <end position="419"/>
    </location>
</feature>